<sequence length="172" mass="19475">MLCNKCGCPVMYDALDVAYKILQLAKSKGIALSNLQLQKLVYISHGYMLGWKSKELVKDDIQAWKYGPVIHSIYNQFKEHGANKIPTDGIDNISIGVDFTEDELTCMNGVLDLYAKRTPESLITITHQENTPWDEIWNKQNGKASYFSKIPNHIIQNHYRKVVTDPSSVSGL</sequence>
<name>A0A395TBK4_VIBCL</name>
<protein>
    <recommendedName>
        <fullName evidence="1">Antitoxin SocA-like Panacea domain-containing protein</fullName>
    </recommendedName>
</protein>
<reference evidence="2 3" key="1">
    <citation type="journal article" date="2017" name="Emerg. Infect. Dis.">
        <title>Carbapenemase VCC-1-Producing Vibrio cholerae in Coastal Waters of Germany.</title>
        <authorList>
            <person name="Hammerl J.A."/>
            <person name="Jackel C."/>
            <person name="Bortolaia V."/>
            <person name="Schwartz K."/>
            <person name="Bier N."/>
            <person name="Hendriksen R.S."/>
            <person name="Guerra B."/>
            <person name="Strauch E."/>
        </authorList>
    </citation>
    <scope>NUCLEOTIDE SEQUENCE [LARGE SCALE GENOMIC DNA]</scope>
    <source>
        <strain evidence="2 3">VN-2825</strain>
    </source>
</reference>
<dbReference type="AlphaFoldDB" id="A0A395TBK4"/>
<evidence type="ECO:0000313" key="3">
    <source>
        <dbReference type="Proteomes" id="UP000266701"/>
    </source>
</evidence>
<evidence type="ECO:0000313" key="2">
    <source>
        <dbReference type="EMBL" id="RGP81906.1"/>
    </source>
</evidence>
<gene>
    <name evidence="2" type="ORF">BC353_18435</name>
</gene>
<comment type="caution">
    <text evidence="2">The sequence shown here is derived from an EMBL/GenBank/DDBJ whole genome shotgun (WGS) entry which is preliminary data.</text>
</comment>
<proteinExistence type="predicted"/>
<dbReference type="InterPro" id="IPR025272">
    <property type="entry name" value="SocA_Panacea"/>
</dbReference>
<accession>A0A395TBK4</accession>
<dbReference type="EMBL" id="MCBA01000218">
    <property type="protein sequence ID" value="RGP81906.1"/>
    <property type="molecule type" value="Genomic_DNA"/>
</dbReference>
<evidence type="ECO:0000259" key="1">
    <source>
        <dbReference type="Pfam" id="PF13274"/>
    </source>
</evidence>
<feature type="domain" description="Antitoxin SocA-like Panacea" evidence="1">
    <location>
        <begin position="37"/>
        <end position="133"/>
    </location>
</feature>
<dbReference type="Proteomes" id="UP000266701">
    <property type="component" value="Unassembled WGS sequence"/>
</dbReference>
<dbReference type="Pfam" id="PF13274">
    <property type="entry name" value="SocA_Panacea"/>
    <property type="match status" value="1"/>
</dbReference>
<organism evidence="2 3">
    <name type="scientific">Vibrio cholerae</name>
    <dbReference type="NCBI Taxonomy" id="666"/>
    <lineage>
        <taxon>Bacteria</taxon>
        <taxon>Pseudomonadati</taxon>
        <taxon>Pseudomonadota</taxon>
        <taxon>Gammaproteobacteria</taxon>
        <taxon>Vibrionales</taxon>
        <taxon>Vibrionaceae</taxon>
        <taxon>Vibrio</taxon>
    </lineage>
</organism>